<keyword evidence="2" id="KW-1185">Reference proteome</keyword>
<evidence type="ECO:0000313" key="2">
    <source>
        <dbReference type="Proteomes" id="UP000622552"/>
    </source>
</evidence>
<protein>
    <submittedName>
        <fullName evidence="1">Uncharacterized protein</fullName>
    </submittedName>
</protein>
<gene>
    <name evidence="1" type="ORF">IW245_003696</name>
</gene>
<reference evidence="1" key="1">
    <citation type="submission" date="2020-11" db="EMBL/GenBank/DDBJ databases">
        <title>Sequencing the genomes of 1000 actinobacteria strains.</title>
        <authorList>
            <person name="Klenk H.-P."/>
        </authorList>
    </citation>
    <scope>NUCLEOTIDE SEQUENCE</scope>
    <source>
        <strain evidence="1">DSM 45356</strain>
    </source>
</reference>
<dbReference type="EMBL" id="JADOUF010000001">
    <property type="protein sequence ID" value="MBG6137502.1"/>
    <property type="molecule type" value="Genomic_DNA"/>
</dbReference>
<proteinExistence type="predicted"/>
<name>A0A8J7KQK1_9ACTN</name>
<dbReference type="AlphaFoldDB" id="A0A8J7KQK1"/>
<accession>A0A8J7KQK1</accession>
<sequence length="157" mass="17544">MLVMVPGPALAPGLIVEERKRNDGGAREWRVLIKNGHGGFITETATKDYVTTPSEESNQARFYAELEEHYASGKPHMSARSIPVTEVVGGMPVIRTYGNPDWPHYRLRTIHSVGHFGNRVLLFLTEHDKWAHYNHWEFAAGDTILAALHADDKAIGT</sequence>
<dbReference type="Proteomes" id="UP000622552">
    <property type="component" value="Unassembled WGS sequence"/>
</dbReference>
<dbReference type="RefSeq" id="WP_197004363.1">
    <property type="nucleotide sequence ID" value="NZ_BONS01000020.1"/>
</dbReference>
<organism evidence="1 2">
    <name type="scientific">Longispora fulva</name>
    <dbReference type="NCBI Taxonomy" id="619741"/>
    <lineage>
        <taxon>Bacteria</taxon>
        <taxon>Bacillati</taxon>
        <taxon>Actinomycetota</taxon>
        <taxon>Actinomycetes</taxon>
        <taxon>Micromonosporales</taxon>
        <taxon>Micromonosporaceae</taxon>
        <taxon>Longispora</taxon>
    </lineage>
</organism>
<evidence type="ECO:0000313" key="1">
    <source>
        <dbReference type="EMBL" id="MBG6137502.1"/>
    </source>
</evidence>
<comment type="caution">
    <text evidence="1">The sequence shown here is derived from an EMBL/GenBank/DDBJ whole genome shotgun (WGS) entry which is preliminary data.</text>
</comment>